<organism evidence="2 3">
    <name type="scientific">Silicimonas algicola</name>
    <dbReference type="NCBI Taxonomy" id="1826607"/>
    <lineage>
        <taxon>Bacteria</taxon>
        <taxon>Pseudomonadati</taxon>
        <taxon>Pseudomonadota</taxon>
        <taxon>Alphaproteobacteria</taxon>
        <taxon>Rhodobacterales</taxon>
        <taxon>Paracoccaceae</taxon>
    </lineage>
</organism>
<feature type="transmembrane region" description="Helical" evidence="1">
    <location>
        <begin position="32"/>
        <end position="49"/>
    </location>
</feature>
<keyword evidence="1" id="KW-0472">Membrane</keyword>
<comment type="caution">
    <text evidence="2">The sequence shown here is derived from an EMBL/GenBank/DDBJ whole genome shotgun (WGS) entry which is preliminary data.</text>
</comment>
<evidence type="ECO:0000313" key="3">
    <source>
        <dbReference type="Proteomes" id="UP000245390"/>
    </source>
</evidence>
<accession>A0A316G529</accession>
<dbReference type="Proteomes" id="UP000245390">
    <property type="component" value="Unassembled WGS sequence"/>
</dbReference>
<proteinExistence type="predicted"/>
<keyword evidence="3" id="KW-1185">Reference proteome</keyword>
<dbReference type="EMBL" id="QGGV01000005">
    <property type="protein sequence ID" value="PWK56041.1"/>
    <property type="molecule type" value="Genomic_DNA"/>
</dbReference>
<keyword evidence="1" id="KW-0812">Transmembrane</keyword>
<protein>
    <submittedName>
        <fullName evidence="2">Uncharacterized protein</fullName>
    </submittedName>
</protein>
<keyword evidence="1" id="KW-1133">Transmembrane helix</keyword>
<sequence>MAIGAMILTYPTALLGSLYLSAFGGLDSSEAFAAYALLGALTMAALTLVNGTRPEGSR</sequence>
<evidence type="ECO:0000256" key="1">
    <source>
        <dbReference type="SAM" id="Phobius"/>
    </source>
</evidence>
<feature type="transmembrane region" description="Helical" evidence="1">
    <location>
        <begin position="7"/>
        <end position="26"/>
    </location>
</feature>
<reference evidence="2 3" key="1">
    <citation type="submission" date="2018-05" db="EMBL/GenBank/DDBJ databases">
        <title>Genomic Encyclopedia of Type Strains, Phase IV (KMG-IV): sequencing the most valuable type-strain genomes for metagenomic binning, comparative biology and taxonomic classification.</title>
        <authorList>
            <person name="Goeker M."/>
        </authorList>
    </citation>
    <scope>NUCLEOTIDE SEQUENCE [LARGE SCALE GENOMIC DNA]</scope>
    <source>
        <strain evidence="2 3">DSM 103371</strain>
    </source>
</reference>
<name>A0A316G529_9RHOB</name>
<gene>
    <name evidence="2" type="ORF">C8D95_105106</name>
</gene>
<dbReference type="AlphaFoldDB" id="A0A316G529"/>
<evidence type="ECO:0000313" key="2">
    <source>
        <dbReference type="EMBL" id="PWK56041.1"/>
    </source>
</evidence>
<dbReference type="RefSeq" id="WP_170121482.1">
    <property type="nucleotide sequence ID" value="NZ_QGGV01000005.1"/>
</dbReference>